<proteinExistence type="predicted"/>
<sequence length="281" mass="30371">MDDRFDLCLSALLAGGIAMLLRSASTPLLNPPWAPVSAPDLARGPASSELQVPNQIPRLPSVTHHTSCFSAAASPLPPVSRCRSMNELEVFAAVSQQLSSASPLSHILTSSGLEERSVTVAGSRRCTLFEVGDGGDSGGCSRRDMGRSGVNDSGRDSMDEHYKQMIKTDPGNSLLLGNYAKYLKEVRGDNAKAEEYCQRAILANPHDPAVLTMYADLVWEGDRDAPRAQSYFDQAMKAAPDDCFVMASYAKFLWDSEEESSSDQSCRLFQGEAGRERIAAS</sequence>
<dbReference type="SUPFAM" id="SSF48452">
    <property type="entry name" value="TPR-like"/>
    <property type="match status" value="1"/>
</dbReference>
<gene>
    <name evidence="1" type="ORF">ZIOFF_058462</name>
</gene>
<dbReference type="EMBL" id="JACMSC010000016">
    <property type="protein sequence ID" value="KAG6481840.1"/>
    <property type="molecule type" value="Genomic_DNA"/>
</dbReference>
<comment type="caution">
    <text evidence="1">The sequence shown here is derived from an EMBL/GenBank/DDBJ whole genome shotgun (WGS) entry which is preliminary data.</text>
</comment>
<reference evidence="1 2" key="1">
    <citation type="submission" date="2020-08" db="EMBL/GenBank/DDBJ databases">
        <title>Plant Genome Project.</title>
        <authorList>
            <person name="Zhang R.-G."/>
        </authorList>
    </citation>
    <scope>NUCLEOTIDE SEQUENCE [LARGE SCALE GENOMIC DNA]</scope>
    <source>
        <tissue evidence="1">Rhizome</tissue>
    </source>
</reference>
<evidence type="ECO:0000313" key="1">
    <source>
        <dbReference type="EMBL" id="KAG6481840.1"/>
    </source>
</evidence>
<dbReference type="PANTHER" id="PTHR26312">
    <property type="entry name" value="TETRATRICOPEPTIDE REPEAT PROTEIN 5"/>
    <property type="match status" value="1"/>
</dbReference>
<dbReference type="Proteomes" id="UP000734854">
    <property type="component" value="Unassembled WGS sequence"/>
</dbReference>
<dbReference type="InterPro" id="IPR011990">
    <property type="entry name" value="TPR-like_helical_dom_sf"/>
</dbReference>
<dbReference type="PANTHER" id="PTHR26312:SF181">
    <property type="entry name" value="TETRATRICOPEPTIDE REPEAT (TPR)-LIKE SUPERFAMILY PROTEIN"/>
    <property type="match status" value="1"/>
</dbReference>
<accession>A0A8J5F7P6</accession>
<keyword evidence="2" id="KW-1185">Reference proteome</keyword>
<evidence type="ECO:0008006" key="3">
    <source>
        <dbReference type="Google" id="ProtNLM"/>
    </source>
</evidence>
<dbReference type="AlphaFoldDB" id="A0A8J5F7P6"/>
<protein>
    <recommendedName>
        <fullName evidence="3">Tetratricopeptide repeat (TPR)-like superfamily protein</fullName>
    </recommendedName>
</protein>
<name>A0A8J5F7P6_ZINOF</name>
<dbReference type="Gene3D" id="1.25.40.10">
    <property type="entry name" value="Tetratricopeptide repeat domain"/>
    <property type="match status" value="1"/>
</dbReference>
<organism evidence="1 2">
    <name type="scientific">Zingiber officinale</name>
    <name type="common">Ginger</name>
    <name type="synonym">Amomum zingiber</name>
    <dbReference type="NCBI Taxonomy" id="94328"/>
    <lineage>
        <taxon>Eukaryota</taxon>
        <taxon>Viridiplantae</taxon>
        <taxon>Streptophyta</taxon>
        <taxon>Embryophyta</taxon>
        <taxon>Tracheophyta</taxon>
        <taxon>Spermatophyta</taxon>
        <taxon>Magnoliopsida</taxon>
        <taxon>Liliopsida</taxon>
        <taxon>Zingiberales</taxon>
        <taxon>Zingiberaceae</taxon>
        <taxon>Zingiber</taxon>
    </lineage>
</organism>
<evidence type="ECO:0000313" key="2">
    <source>
        <dbReference type="Proteomes" id="UP000734854"/>
    </source>
</evidence>